<dbReference type="PANTHER" id="PTHR43777">
    <property type="entry name" value="MOLYBDENUM COFACTOR CYTIDYLYLTRANSFERASE"/>
    <property type="match status" value="1"/>
</dbReference>
<dbReference type="Gene3D" id="3.90.550.10">
    <property type="entry name" value="Spore Coat Polysaccharide Biosynthesis Protein SpsA, Chain A"/>
    <property type="match status" value="1"/>
</dbReference>
<dbReference type="CDD" id="cd04182">
    <property type="entry name" value="GT_2_like_f"/>
    <property type="match status" value="1"/>
</dbReference>
<keyword evidence="3" id="KW-0808">Transferase</keyword>
<proteinExistence type="predicted"/>
<feature type="domain" description="MobA-like NTP transferase" evidence="2">
    <location>
        <begin position="5"/>
        <end position="166"/>
    </location>
</feature>
<evidence type="ECO:0000259" key="2">
    <source>
        <dbReference type="Pfam" id="PF12804"/>
    </source>
</evidence>
<protein>
    <submittedName>
        <fullName evidence="3">CTP:molybdopterin cytidylyltransferase MocA</fullName>
    </submittedName>
</protein>
<accession>A0A1I6H2E2</accession>
<reference evidence="4" key="1">
    <citation type="submission" date="2016-10" db="EMBL/GenBank/DDBJ databases">
        <authorList>
            <person name="Varghese N."/>
            <person name="Submissions S."/>
        </authorList>
    </citation>
    <scope>NUCLEOTIDE SEQUENCE [LARGE SCALE GENOMIC DNA]</scope>
    <source>
        <strain evidence="4">DSM 26921</strain>
    </source>
</reference>
<dbReference type="Proteomes" id="UP000199658">
    <property type="component" value="Unassembled WGS sequence"/>
</dbReference>
<evidence type="ECO:0000313" key="3">
    <source>
        <dbReference type="EMBL" id="SFR48580.1"/>
    </source>
</evidence>
<dbReference type="InterPro" id="IPR025877">
    <property type="entry name" value="MobA-like_NTP_Trfase"/>
</dbReference>
<sequence>MSITAILLAGGASSRMGTRDKLLEDIDGTPLLRRRAETCLASNVDAVRVVLPPDRAEREQALSGLELDIVHNDGSALGISHSLKRGFAELGTDAALIVLADLPDLTATDLNKLIDAARAHPLAKVLRGATLDGKAGHPVLLRRTLFSEIERLGGDVGAQPLFKRHQRDTVLVPIGPAALRDLDTPEDWASWRADQKT</sequence>
<dbReference type="RefSeq" id="WP_245780979.1">
    <property type="nucleotide sequence ID" value="NZ_FOYO01000001.1"/>
</dbReference>
<dbReference type="EMBL" id="FOYO01000001">
    <property type="protein sequence ID" value="SFR48580.1"/>
    <property type="molecule type" value="Genomic_DNA"/>
</dbReference>
<keyword evidence="1" id="KW-0460">Magnesium</keyword>
<dbReference type="InterPro" id="IPR029044">
    <property type="entry name" value="Nucleotide-diphossugar_trans"/>
</dbReference>
<dbReference type="GO" id="GO:0016779">
    <property type="term" value="F:nucleotidyltransferase activity"/>
    <property type="evidence" value="ECO:0007669"/>
    <property type="project" value="UniProtKB-KW"/>
</dbReference>
<evidence type="ECO:0000313" key="4">
    <source>
        <dbReference type="Proteomes" id="UP000199658"/>
    </source>
</evidence>
<dbReference type="Pfam" id="PF12804">
    <property type="entry name" value="NTP_transf_3"/>
    <property type="match status" value="1"/>
</dbReference>
<dbReference type="AlphaFoldDB" id="A0A1I6H2E2"/>
<dbReference type="SUPFAM" id="SSF53448">
    <property type="entry name" value="Nucleotide-diphospho-sugar transferases"/>
    <property type="match status" value="1"/>
</dbReference>
<evidence type="ECO:0000256" key="1">
    <source>
        <dbReference type="ARBA" id="ARBA00022842"/>
    </source>
</evidence>
<gene>
    <name evidence="3" type="ORF">SAMN04488002_2384</name>
</gene>
<organism evidence="3 4">
    <name type="scientific">Litoreibacter janthinus</name>
    <dbReference type="NCBI Taxonomy" id="670154"/>
    <lineage>
        <taxon>Bacteria</taxon>
        <taxon>Pseudomonadati</taxon>
        <taxon>Pseudomonadota</taxon>
        <taxon>Alphaproteobacteria</taxon>
        <taxon>Rhodobacterales</taxon>
        <taxon>Roseobacteraceae</taxon>
        <taxon>Litoreibacter</taxon>
    </lineage>
</organism>
<keyword evidence="4" id="KW-1185">Reference proteome</keyword>
<dbReference type="STRING" id="670154.SAMN04488002_2384"/>
<keyword evidence="3" id="KW-0548">Nucleotidyltransferase</keyword>
<name>A0A1I6H2E2_9RHOB</name>
<dbReference type="PANTHER" id="PTHR43777:SF1">
    <property type="entry name" value="MOLYBDENUM COFACTOR CYTIDYLYLTRANSFERASE"/>
    <property type="match status" value="1"/>
</dbReference>